<evidence type="ECO:0000313" key="3">
    <source>
        <dbReference type="Proteomes" id="UP000474296"/>
    </source>
</evidence>
<evidence type="ECO:0000313" key="2">
    <source>
        <dbReference type="EMBL" id="NER16481.1"/>
    </source>
</evidence>
<feature type="transmembrane region" description="Helical" evidence="1">
    <location>
        <begin position="230"/>
        <end position="253"/>
    </location>
</feature>
<proteinExistence type="predicted"/>
<feature type="transmembrane region" description="Helical" evidence="1">
    <location>
        <begin position="325"/>
        <end position="350"/>
    </location>
</feature>
<keyword evidence="3" id="KW-1185">Reference proteome</keyword>
<dbReference type="RefSeq" id="WP_164029753.1">
    <property type="nucleotide sequence ID" value="NZ_JAABOQ010000002.1"/>
</dbReference>
<feature type="transmembrane region" description="Helical" evidence="1">
    <location>
        <begin position="292"/>
        <end position="313"/>
    </location>
</feature>
<dbReference type="Pfam" id="PF12412">
    <property type="entry name" value="DUF3667"/>
    <property type="match status" value="1"/>
</dbReference>
<protein>
    <submittedName>
        <fullName evidence="2">DUF3667 domain-containing protein</fullName>
    </submittedName>
</protein>
<reference evidence="2 3" key="1">
    <citation type="submission" date="2020-01" db="EMBL/GenBank/DDBJ databases">
        <title>Spongiivirga citrea KCTC 32990T.</title>
        <authorList>
            <person name="Wang G."/>
        </authorList>
    </citation>
    <scope>NUCLEOTIDE SEQUENCE [LARGE SCALE GENOMIC DNA]</scope>
    <source>
        <strain evidence="2 3">KCTC 32990</strain>
    </source>
</reference>
<gene>
    <name evidence="2" type="ORF">GWK10_04625</name>
</gene>
<accession>A0A6M0CFC7</accession>
<sequence length="351" mass="41488">MRNNFCENCESDIELSHNYCPNCGQITEDDLTVKVLFSNTIANYFSVDARFFRSFIPLVFKPGVLAKRFVNGKRLKYLHPAQFYLFISVVFFFFYSFVQREQQEQFDLALQKGFNSEIKVDSVPSQKLDSIQIQNIMAPLKKNQKVMGIKDEDLKQIDSIIQNADADDFNNFDFEANKEKLDSLIAIDATDEQIYREMGLTDDDSNFRKNMFGKLLKFYKQRGGGLLETFYSTIPIALFFLLPIFAFLLKLMYWKRARYAHHMVFSFYFFTLVFLLLTFFLMISMIVEMDGWWWTLLYLILIIHLFISMKNFYQQGYFKTFLKYVFLGFTFALFILPVTFGVLVFTTLLLY</sequence>
<dbReference type="Proteomes" id="UP000474296">
    <property type="component" value="Unassembled WGS sequence"/>
</dbReference>
<evidence type="ECO:0000256" key="1">
    <source>
        <dbReference type="SAM" id="Phobius"/>
    </source>
</evidence>
<dbReference type="InterPro" id="IPR022134">
    <property type="entry name" value="DUF3667"/>
</dbReference>
<feature type="transmembrane region" description="Helical" evidence="1">
    <location>
        <begin position="77"/>
        <end position="98"/>
    </location>
</feature>
<feature type="transmembrane region" description="Helical" evidence="1">
    <location>
        <begin position="265"/>
        <end position="286"/>
    </location>
</feature>
<keyword evidence="1" id="KW-1133">Transmembrane helix</keyword>
<name>A0A6M0CFC7_9FLAO</name>
<dbReference type="EMBL" id="JAABOQ010000002">
    <property type="protein sequence ID" value="NER16481.1"/>
    <property type="molecule type" value="Genomic_DNA"/>
</dbReference>
<keyword evidence="1" id="KW-0812">Transmembrane</keyword>
<dbReference type="AlphaFoldDB" id="A0A6M0CFC7"/>
<comment type="caution">
    <text evidence="2">The sequence shown here is derived from an EMBL/GenBank/DDBJ whole genome shotgun (WGS) entry which is preliminary data.</text>
</comment>
<keyword evidence="1" id="KW-0472">Membrane</keyword>
<organism evidence="2 3">
    <name type="scientific">Spongiivirga citrea</name>
    <dbReference type="NCBI Taxonomy" id="1481457"/>
    <lineage>
        <taxon>Bacteria</taxon>
        <taxon>Pseudomonadati</taxon>
        <taxon>Bacteroidota</taxon>
        <taxon>Flavobacteriia</taxon>
        <taxon>Flavobacteriales</taxon>
        <taxon>Flavobacteriaceae</taxon>
        <taxon>Spongiivirga</taxon>
    </lineage>
</organism>